<comment type="caution">
    <text evidence="3">The sequence shown here is derived from an EMBL/GenBank/DDBJ whole genome shotgun (WGS) entry which is preliminary data.</text>
</comment>
<dbReference type="Proteomes" id="UP001500171">
    <property type="component" value="Unassembled WGS sequence"/>
</dbReference>
<dbReference type="RefSeq" id="WP_345488995.1">
    <property type="nucleotide sequence ID" value="NZ_BAABHY010000001.1"/>
</dbReference>
<evidence type="ECO:0000313" key="4">
    <source>
        <dbReference type="Proteomes" id="UP001500171"/>
    </source>
</evidence>
<dbReference type="PANTHER" id="PTHR33219">
    <property type="entry name" value="YLMG HOMOLOG PROTEIN 2, CHLOROPLASTIC"/>
    <property type="match status" value="1"/>
</dbReference>
<evidence type="ECO:0000256" key="2">
    <source>
        <dbReference type="SAM" id="Phobius"/>
    </source>
</evidence>
<organism evidence="3 4">
    <name type="scientific">Orbus sasakiae</name>
    <dbReference type="NCBI Taxonomy" id="1078475"/>
    <lineage>
        <taxon>Bacteria</taxon>
        <taxon>Pseudomonadati</taxon>
        <taxon>Pseudomonadota</taxon>
        <taxon>Gammaproteobacteria</taxon>
        <taxon>Orbales</taxon>
        <taxon>Orbaceae</taxon>
        <taxon>Orbus</taxon>
    </lineage>
</organism>
<keyword evidence="2" id="KW-1133">Transmembrane helix</keyword>
<name>A0ABP9N1P3_9GAMM</name>
<sequence>MSPLFYIVNTLLMLCLYLVILRVWMQYTRVNYYNPCTQFVIKLTQPVIGPLRKLIPSIGRFDTATFVVLYVLALIKFLAILYFATNASYFHFSYLFYALLVIVHAFGHLIFWILLARAILSWVSRGQSVVEEVLYQLSEPLIAPIRRIVPPIGNIDLSFMIFVFALIVLNLILMAVFVPWWGIISF</sequence>
<evidence type="ECO:0000313" key="3">
    <source>
        <dbReference type="EMBL" id="GAA5107048.1"/>
    </source>
</evidence>
<reference evidence="4" key="1">
    <citation type="journal article" date="2019" name="Int. J. Syst. Evol. Microbiol.">
        <title>The Global Catalogue of Microorganisms (GCM) 10K type strain sequencing project: providing services to taxonomists for standard genome sequencing and annotation.</title>
        <authorList>
            <consortium name="The Broad Institute Genomics Platform"/>
            <consortium name="The Broad Institute Genome Sequencing Center for Infectious Disease"/>
            <person name="Wu L."/>
            <person name="Ma J."/>
        </authorList>
    </citation>
    <scope>NUCLEOTIDE SEQUENCE [LARGE SCALE GENOMIC DNA]</scope>
    <source>
        <strain evidence="4">JCM 18050</strain>
    </source>
</reference>
<dbReference type="PANTHER" id="PTHR33219:SF14">
    <property type="entry name" value="PROTEIN COFACTOR ASSEMBLY OF COMPLEX C SUBUNIT B CCB3, CHLOROPLASTIC-RELATED"/>
    <property type="match status" value="1"/>
</dbReference>
<proteinExistence type="inferred from homology"/>
<accession>A0ABP9N1P3</accession>
<keyword evidence="4" id="KW-1185">Reference proteome</keyword>
<feature type="transmembrane region" description="Helical" evidence="2">
    <location>
        <begin position="157"/>
        <end position="183"/>
    </location>
</feature>
<keyword evidence="2" id="KW-0472">Membrane</keyword>
<feature type="transmembrane region" description="Helical" evidence="2">
    <location>
        <begin position="94"/>
        <end position="115"/>
    </location>
</feature>
<keyword evidence="2" id="KW-0812">Transmembrane</keyword>
<dbReference type="EMBL" id="BAABHY010000001">
    <property type="protein sequence ID" value="GAA5107048.1"/>
    <property type="molecule type" value="Genomic_DNA"/>
</dbReference>
<dbReference type="InterPro" id="IPR003425">
    <property type="entry name" value="CCB3/YggT"/>
</dbReference>
<feature type="transmembrane region" description="Helical" evidence="2">
    <location>
        <begin position="61"/>
        <end position="82"/>
    </location>
</feature>
<feature type="transmembrane region" description="Helical" evidence="2">
    <location>
        <begin position="6"/>
        <end position="25"/>
    </location>
</feature>
<comment type="similarity">
    <text evidence="1">Belongs to the YggT family.</text>
</comment>
<gene>
    <name evidence="3" type="ORF">GCM10023211_07700</name>
</gene>
<dbReference type="Pfam" id="PF02325">
    <property type="entry name" value="CCB3_YggT"/>
    <property type="match status" value="2"/>
</dbReference>
<evidence type="ECO:0000256" key="1">
    <source>
        <dbReference type="ARBA" id="ARBA00010894"/>
    </source>
</evidence>
<protein>
    <submittedName>
        <fullName evidence="3">YggT family protein</fullName>
    </submittedName>
</protein>